<dbReference type="Proteomes" id="UP000019486">
    <property type="component" value="Unassembled WGS sequence"/>
</dbReference>
<sequence length="118" mass="12716">MAEVAMFRYEKVISCGLHARALPTQKTEAKVACKVLNIMTGFGMPVSRRIALTSARKAEIRPLPHFCTKVADNATTGAVGMSIGRTDTGPVVLTRKPCSVADRAPFRPDTVAFEPSQP</sequence>
<gene>
    <name evidence="1" type="ORF">N825_29955</name>
</gene>
<dbReference type="EMBL" id="AVFL01000053">
    <property type="protein sequence ID" value="EWY36084.1"/>
    <property type="molecule type" value="Genomic_DNA"/>
</dbReference>
<organism evidence="1 2">
    <name type="scientific">Skermanella stibiiresistens SB22</name>
    <dbReference type="NCBI Taxonomy" id="1385369"/>
    <lineage>
        <taxon>Bacteria</taxon>
        <taxon>Pseudomonadati</taxon>
        <taxon>Pseudomonadota</taxon>
        <taxon>Alphaproteobacteria</taxon>
        <taxon>Rhodospirillales</taxon>
        <taxon>Azospirillaceae</taxon>
        <taxon>Skermanella</taxon>
    </lineage>
</organism>
<evidence type="ECO:0000313" key="1">
    <source>
        <dbReference type="EMBL" id="EWY36084.1"/>
    </source>
</evidence>
<keyword evidence="2" id="KW-1185">Reference proteome</keyword>
<accession>W9GQM5</accession>
<proteinExistence type="predicted"/>
<reference evidence="1 2" key="1">
    <citation type="submission" date="2013-08" db="EMBL/GenBank/DDBJ databases">
        <title>The genome sequence of Skermanella stibiiresistens.</title>
        <authorList>
            <person name="Zhu W."/>
            <person name="Wang G."/>
        </authorList>
    </citation>
    <scope>NUCLEOTIDE SEQUENCE [LARGE SCALE GENOMIC DNA]</scope>
    <source>
        <strain evidence="1 2">SB22</strain>
    </source>
</reference>
<dbReference type="AlphaFoldDB" id="W9GQM5"/>
<evidence type="ECO:0000313" key="2">
    <source>
        <dbReference type="Proteomes" id="UP000019486"/>
    </source>
</evidence>
<comment type="caution">
    <text evidence="1">The sequence shown here is derived from an EMBL/GenBank/DDBJ whole genome shotgun (WGS) entry which is preliminary data.</text>
</comment>
<protein>
    <submittedName>
        <fullName evidence="1">Uncharacterized protein</fullName>
    </submittedName>
</protein>
<name>W9GQM5_9PROT</name>